<dbReference type="GO" id="GO:0016020">
    <property type="term" value="C:membrane"/>
    <property type="evidence" value="ECO:0007669"/>
    <property type="project" value="TreeGrafter"/>
</dbReference>
<feature type="binding site" evidence="11">
    <location>
        <position position="325"/>
    </location>
    <ligand>
        <name>L-glutamate</name>
        <dbReference type="ChEBI" id="CHEBI:29985"/>
    </ligand>
</feature>
<evidence type="ECO:0000256" key="3">
    <source>
        <dbReference type="ARBA" id="ARBA00011354"/>
    </source>
</evidence>
<protein>
    <recommendedName>
        <fullName evidence="5 17">Glutamine synthetase</fullName>
        <ecNumber evidence="4 17">6.3.1.2</ecNumber>
    </recommendedName>
</protein>
<dbReference type="Pfam" id="PF00120">
    <property type="entry name" value="Gln-synt_C"/>
    <property type="match status" value="1"/>
</dbReference>
<dbReference type="InterPro" id="IPR004809">
    <property type="entry name" value="Gln_synth_I"/>
</dbReference>
<dbReference type="GO" id="GO:0005737">
    <property type="term" value="C:cytoplasm"/>
    <property type="evidence" value="ECO:0007669"/>
    <property type="project" value="UniProtKB-SubCell"/>
</dbReference>
<dbReference type="PROSITE" id="PS00181">
    <property type="entry name" value="GLNA_ATP"/>
    <property type="match status" value="1"/>
</dbReference>
<evidence type="ECO:0000256" key="4">
    <source>
        <dbReference type="ARBA" id="ARBA00012937"/>
    </source>
</evidence>
<dbReference type="Gene3D" id="3.30.590.10">
    <property type="entry name" value="Glutamine synthetase/guanido kinase, catalytic domain"/>
    <property type="match status" value="1"/>
</dbReference>
<evidence type="ECO:0000256" key="9">
    <source>
        <dbReference type="ARBA" id="ARBA00022840"/>
    </source>
</evidence>
<evidence type="ECO:0000256" key="5">
    <source>
        <dbReference type="ARBA" id="ARBA00021364"/>
    </source>
</evidence>
<name>A0A0K1JKE4_9MICO</name>
<feature type="domain" description="GS beta-grasp" evidence="18">
    <location>
        <begin position="15"/>
        <end position="99"/>
    </location>
</feature>
<comment type="catalytic activity">
    <reaction evidence="10 17">
        <text>L-glutamate + NH4(+) + ATP = L-glutamine + ADP + phosphate + H(+)</text>
        <dbReference type="Rhea" id="RHEA:16169"/>
        <dbReference type="ChEBI" id="CHEBI:15378"/>
        <dbReference type="ChEBI" id="CHEBI:28938"/>
        <dbReference type="ChEBI" id="CHEBI:29985"/>
        <dbReference type="ChEBI" id="CHEBI:30616"/>
        <dbReference type="ChEBI" id="CHEBI:43474"/>
        <dbReference type="ChEBI" id="CHEBI:58359"/>
        <dbReference type="ChEBI" id="CHEBI:456216"/>
        <dbReference type="EC" id="6.3.1.2"/>
    </reaction>
</comment>
<evidence type="ECO:0000256" key="10">
    <source>
        <dbReference type="ARBA" id="ARBA00049436"/>
    </source>
</evidence>
<comment type="cofactor">
    <cofactor evidence="13">
        <name>Mg(2+)</name>
        <dbReference type="ChEBI" id="CHEBI:18420"/>
    </cofactor>
    <text evidence="13">Binds 2 Mg(2+) ions per subunit.</text>
</comment>
<evidence type="ECO:0000256" key="7">
    <source>
        <dbReference type="ARBA" id="ARBA00022598"/>
    </source>
</evidence>
<feature type="binding site" evidence="13">
    <location>
        <position position="272"/>
    </location>
    <ligand>
        <name>Mg(2+)</name>
        <dbReference type="ChEBI" id="CHEBI:18420"/>
        <label>1</label>
    </ligand>
</feature>
<dbReference type="GO" id="GO:0004356">
    <property type="term" value="F:glutamine synthetase activity"/>
    <property type="evidence" value="ECO:0007669"/>
    <property type="project" value="UniProtKB-EC"/>
</dbReference>
<evidence type="ECO:0000259" key="19">
    <source>
        <dbReference type="PROSITE" id="PS51987"/>
    </source>
</evidence>
<comment type="subunit">
    <text evidence="3">Oligomer of 12 subunits arranged in the form of two hexagons.</text>
</comment>
<dbReference type="SUPFAM" id="SSF54368">
    <property type="entry name" value="Glutamine synthetase, N-terminal domain"/>
    <property type="match status" value="1"/>
</dbReference>
<dbReference type="InterPro" id="IPR014746">
    <property type="entry name" value="Gln_synth/guanido_kin_cat_dom"/>
</dbReference>
<keyword evidence="9 12" id="KW-0067">ATP-binding</keyword>
<dbReference type="Proteomes" id="UP000066480">
    <property type="component" value="Chromosome"/>
</dbReference>
<dbReference type="InterPro" id="IPR027302">
    <property type="entry name" value="Gln_synth_N_conserv_site"/>
</dbReference>
<dbReference type="FunFam" id="3.30.590.10:FF:000001">
    <property type="entry name" value="Glutamine synthetase"/>
    <property type="match status" value="1"/>
</dbReference>
<evidence type="ECO:0000256" key="11">
    <source>
        <dbReference type="PIRSR" id="PIRSR604809-1"/>
    </source>
</evidence>
<dbReference type="SUPFAM" id="SSF55931">
    <property type="entry name" value="Glutamine synthetase/guanido kinase"/>
    <property type="match status" value="1"/>
</dbReference>
<keyword evidence="7 17" id="KW-0436">Ligase</keyword>
<feature type="binding site" evidence="12">
    <location>
        <position position="210"/>
    </location>
    <ligand>
        <name>ATP</name>
        <dbReference type="ChEBI" id="CHEBI:30616"/>
    </ligand>
</feature>
<dbReference type="PANTHER" id="PTHR43407:SF1">
    <property type="entry name" value="LENGSIN"/>
    <property type="match status" value="1"/>
</dbReference>
<evidence type="ECO:0000256" key="2">
    <source>
        <dbReference type="ARBA" id="ARBA00009897"/>
    </source>
</evidence>
<sequence length="474" mass="53375">MFTSADEVLKFIKDEGVKFVDVRFCDLPGVMQHFNVPAETFDADAFENGAMFDGSSIRGFQAIHESDMKLIPDPTTAYLDPFRKHKTLIINFSIVDPFTGEAYSRDPRNIAAKAEAYLKSTGIADTAYFGAEAEFYVFDDVRFETKQNASYYYIDSVEAAWNTGREEEGGNQGYKTRYKGGYFPVPPVDHFADIRDEMVLKLAEVGLQVERAHHEVGTAGQQEINYKFDTLLASGDDVMKFKYVIKNQAFAEGKSATFMPKPLFGDNGSGMHTHQSLWKDGEPLFYDEKGYGGLSDIARWYIGGLLKHAPSLLAFTNPTMNSYHRLVPGYEAPVNLVYSARNRSACVRIPITGSSPKAKRVEFRVPDPSSNPYLCFAAQLMAGLDGIKNRIEPPEPVDKDLYELPPEEHESIAQVPGSLPAVLDALEADHDYLTEGDVFTEDLISTWIDYKRTNEVDPLRFRPHPHEFEMYYDI</sequence>
<comment type="similarity">
    <text evidence="2 15 16">Belongs to the glutamine synthetase family.</text>
</comment>
<evidence type="ECO:0000256" key="13">
    <source>
        <dbReference type="PIRSR" id="PIRSR604809-3"/>
    </source>
</evidence>
<feature type="binding site" evidence="13">
    <location>
        <position position="134"/>
    </location>
    <ligand>
        <name>Mg(2+)</name>
        <dbReference type="ChEBI" id="CHEBI:18420"/>
        <label>1</label>
    </ligand>
</feature>
<feature type="binding site" evidence="13">
    <location>
        <position position="215"/>
    </location>
    <ligand>
        <name>Mg(2+)</name>
        <dbReference type="ChEBI" id="CHEBI:18420"/>
        <label>1</label>
    </ligand>
</feature>
<gene>
    <name evidence="20" type="ORF">VV02_17235</name>
</gene>
<feature type="binding site" evidence="12">
    <location>
        <position position="357"/>
    </location>
    <ligand>
        <name>ATP</name>
        <dbReference type="ChEBI" id="CHEBI:30616"/>
    </ligand>
</feature>
<feature type="binding site" evidence="13">
    <location>
        <position position="362"/>
    </location>
    <ligand>
        <name>Mg(2+)</name>
        <dbReference type="ChEBI" id="CHEBI:18420"/>
        <label>1</label>
    </ligand>
</feature>
<proteinExistence type="inferred from homology"/>
<dbReference type="GO" id="GO:0005524">
    <property type="term" value="F:ATP binding"/>
    <property type="evidence" value="ECO:0007669"/>
    <property type="project" value="UniProtKB-KW"/>
</dbReference>
<keyword evidence="14" id="KW-0597">Phosphoprotein</keyword>
<feature type="binding site" evidence="12">
    <location>
        <begin position="274"/>
        <end position="276"/>
    </location>
    <ligand>
        <name>ATP</name>
        <dbReference type="ChEBI" id="CHEBI:30616"/>
    </ligand>
</feature>
<evidence type="ECO:0000256" key="17">
    <source>
        <dbReference type="RuleBase" id="RU004356"/>
    </source>
</evidence>
<comment type="subcellular location">
    <subcellularLocation>
        <location evidence="1">Cytoplasm</location>
    </subcellularLocation>
</comment>
<keyword evidence="8 12" id="KW-0547">Nucleotide-binding</keyword>
<evidence type="ECO:0000313" key="21">
    <source>
        <dbReference type="Proteomes" id="UP000066480"/>
    </source>
</evidence>
<dbReference type="PATRIC" id="fig|571913.6.peg.3496"/>
<feature type="binding site" evidence="12">
    <location>
        <begin position="226"/>
        <end position="228"/>
    </location>
    <ligand>
        <name>ATP</name>
        <dbReference type="ChEBI" id="CHEBI:30616"/>
    </ligand>
</feature>
<dbReference type="PROSITE" id="PS51986">
    <property type="entry name" value="GS_BETA_GRASP"/>
    <property type="match status" value="1"/>
</dbReference>
<feature type="modified residue" description="O-AMP-tyrosine" evidence="14">
    <location>
        <position position="402"/>
    </location>
</feature>
<feature type="binding site" evidence="11">
    <location>
        <position position="331"/>
    </location>
    <ligand>
        <name>L-glutamate</name>
        <dbReference type="ChEBI" id="CHEBI:29985"/>
    </ligand>
</feature>
<dbReference type="InterPro" id="IPR008146">
    <property type="entry name" value="Gln_synth_cat_dom"/>
</dbReference>
<dbReference type="OrthoDB" id="9807095at2"/>
<keyword evidence="13" id="KW-0460">Magnesium</keyword>
<dbReference type="KEGG" id="lmoi:VV02_17235"/>
<evidence type="ECO:0000256" key="8">
    <source>
        <dbReference type="ARBA" id="ARBA00022741"/>
    </source>
</evidence>
<evidence type="ECO:0000256" key="6">
    <source>
        <dbReference type="ARBA" id="ARBA00022490"/>
    </source>
</evidence>
<organism evidence="20 21">
    <name type="scientific">Luteipulveratus mongoliensis</name>
    <dbReference type="NCBI Taxonomy" id="571913"/>
    <lineage>
        <taxon>Bacteria</taxon>
        <taxon>Bacillati</taxon>
        <taxon>Actinomycetota</taxon>
        <taxon>Actinomycetes</taxon>
        <taxon>Micrococcales</taxon>
        <taxon>Dermacoccaceae</taxon>
        <taxon>Luteipulveratus</taxon>
    </lineage>
</organism>
<dbReference type="PROSITE" id="PS00180">
    <property type="entry name" value="GLNA_1"/>
    <property type="match status" value="1"/>
</dbReference>
<dbReference type="EC" id="6.3.1.2" evidence="4 17"/>
<dbReference type="GO" id="GO:0046872">
    <property type="term" value="F:metal ion binding"/>
    <property type="evidence" value="ECO:0007669"/>
    <property type="project" value="UniProtKB-KW"/>
</dbReference>
<evidence type="ECO:0000256" key="1">
    <source>
        <dbReference type="ARBA" id="ARBA00004496"/>
    </source>
</evidence>
<evidence type="ECO:0000256" key="12">
    <source>
        <dbReference type="PIRSR" id="PIRSR604809-2"/>
    </source>
</evidence>
<keyword evidence="6" id="KW-0963">Cytoplasm</keyword>
<evidence type="ECO:0000259" key="18">
    <source>
        <dbReference type="PROSITE" id="PS51986"/>
    </source>
</evidence>
<dbReference type="NCBIfam" id="TIGR00653">
    <property type="entry name" value="GlnA"/>
    <property type="match status" value="1"/>
</dbReference>
<dbReference type="GO" id="GO:0019740">
    <property type="term" value="P:nitrogen utilization"/>
    <property type="evidence" value="ECO:0007669"/>
    <property type="project" value="TreeGrafter"/>
</dbReference>
<feature type="binding site" evidence="12">
    <location>
        <position position="343"/>
    </location>
    <ligand>
        <name>ATP</name>
        <dbReference type="ChEBI" id="CHEBI:30616"/>
    </ligand>
</feature>
<dbReference type="SMART" id="SM01230">
    <property type="entry name" value="Gln-synt_C"/>
    <property type="match status" value="1"/>
</dbReference>
<evidence type="ECO:0000256" key="15">
    <source>
        <dbReference type="PROSITE-ProRule" id="PRU01330"/>
    </source>
</evidence>
<dbReference type="GO" id="GO:0006542">
    <property type="term" value="P:glutamine biosynthetic process"/>
    <property type="evidence" value="ECO:0007669"/>
    <property type="project" value="InterPro"/>
</dbReference>
<accession>A0A0K1JKE4</accession>
<evidence type="ECO:0000256" key="16">
    <source>
        <dbReference type="RuleBase" id="RU000384"/>
    </source>
</evidence>
<feature type="binding site" evidence="13">
    <location>
        <position position="223"/>
    </location>
    <ligand>
        <name>Mg(2+)</name>
        <dbReference type="ChEBI" id="CHEBI:18420"/>
        <label>1</label>
    </ligand>
</feature>
<dbReference type="AlphaFoldDB" id="A0A0K1JKE4"/>
<keyword evidence="21" id="KW-1185">Reference proteome</keyword>
<keyword evidence="13" id="KW-0479">Metal-binding</keyword>
<feature type="binding site" evidence="11">
    <location>
        <position position="364"/>
    </location>
    <ligand>
        <name>L-glutamate</name>
        <dbReference type="ChEBI" id="CHEBI:29985"/>
    </ligand>
</feature>
<dbReference type="Pfam" id="PF03951">
    <property type="entry name" value="Gln-synt_N"/>
    <property type="match status" value="1"/>
</dbReference>
<dbReference type="EMBL" id="CP011112">
    <property type="protein sequence ID" value="AKU17194.1"/>
    <property type="molecule type" value="Genomic_DNA"/>
</dbReference>
<dbReference type="RefSeq" id="WP_052593422.1">
    <property type="nucleotide sequence ID" value="NZ_CP011112.1"/>
</dbReference>
<evidence type="ECO:0000256" key="14">
    <source>
        <dbReference type="PIRSR" id="PIRSR604809-50"/>
    </source>
</evidence>
<feature type="domain" description="GS catalytic" evidence="19">
    <location>
        <begin position="107"/>
        <end position="474"/>
    </location>
</feature>
<evidence type="ECO:0000313" key="20">
    <source>
        <dbReference type="EMBL" id="AKU17194.1"/>
    </source>
</evidence>
<dbReference type="InterPro" id="IPR008147">
    <property type="entry name" value="Gln_synt_N"/>
</dbReference>
<dbReference type="InterPro" id="IPR036651">
    <property type="entry name" value="Gln_synt_N_sf"/>
</dbReference>
<feature type="binding site" evidence="11">
    <location>
        <begin position="267"/>
        <end position="268"/>
    </location>
    <ligand>
        <name>L-glutamate</name>
        <dbReference type="ChEBI" id="CHEBI:29985"/>
    </ligand>
</feature>
<dbReference type="PANTHER" id="PTHR43407">
    <property type="entry name" value="GLUTAMINE SYNTHETASE"/>
    <property type="match status" value="1"/>
</dbReference>
<feature type="binding site" evidence="11">
    <location>
        <position position="343"/>
    </location>
    <ligand>
        <name>L-glutamate</name>
        <dbReference type="ChEBI" id="CHEBI:29985"/>
    </ligand>
</feature>
<dbReference type="InterPro" id="IPR027303">
    <property type="entry name" value="Gln_synth_gly_rich_site"/>
</dbReference>
<dbReference type="STRING" id="571913.VV02_17235"/>
<dbReference type="Gene3D" id="3.10.20.70">
    <property type="entry name" value="Glutamine synthetase, N-terminal domain"/>
    <property type="match status" value="1"/>
</dbReference>
<feature type="binding site" evidence="13">
    <location>
        <position position="132"/>
    </location>
    <ligand>
        <name>Mg(2+)</name>
        <dbReference type="ChEBI" id="CHEBI:18420"/>
        <label>1</label>
    </ligand>
</feature>
<dbReference type="PROSITE" id="PS51987">
    <property type="entry name" value="GS_CATALYTIC"/>
    <property type="match status" value="1"/>
</dbReference>
<reference evidence="20 21" key="1">
    <citation type="submission" date="2015-03" db="EMBL/GenBank/DDBJ databases">
        <title>Luteipulveratus halotolerans sp. nov., a novel actinobacterium (Dermacoccaceae) from Sarawak, Malaysia.</title>
        <authorList>
            <person name="Juboi H."/>
            <person name="Basik A."/>
            <person name="Shamsul S.S."/>
            <person name="Arnold P."/>
            <person name="Schmitt E.K."/>
            <person name="Sanglier J.-J."/>
            <person name="Yeo T."/>
        </authorList>
    </citation>
    <scope>NUCLEOTIDE SEQUENCE [LARGE SCALE GENOMIC DNA]</scope>
    <source>
        <strain evidence="20 21">MN07-A0370</strain>
    </source>
</reference>